<dbReference type="Pfam" id="PF13601">
    <property type="entry name" value="HTH_34"/>
    <property type="match status" value="1"/>
</dbReference>
<name>A0ABX2A816_9MICO</name>
<dbReference type="SUPFAM" id="SSF46785">
    <property type="entry name" value="Winged helix' DNA-binding domain"/>
    <property type="match status" value="1"/>
</dbReference>
<protein>
    <submittedName>
        <fullName evidence="2">DNA-binding MarR family transcriptional regulator</fullName>
    </submittedName>
</protein>
<evidence type="ECO:0000313" key="3">
    <source>
        <dbReference type="Proteomes" id="UP000757540"/>
    </source>
</evidence>
<evidence type="ECO:0000259" key="1">
    <source>
        <dbReference type="Pfam" id="PF13601"/>
    </source>
</evidence>
<dbReference type="InterPro" id="IPR036390">
    <property type="entry name" value="WH_DNA-bd_sf"/>
</dbReference>
<dbReference type="InterPro" id="IPR027395">
    <property type="entry name" value="WH_DNA-bd_dom"/>
</dbReference>
<dbReference type="RefSeq" id="WP_171784964.1">
    <property type="nucleotide sequence ID" value="NZ_BAAAML010000002.1"/>
</dbReference>
<accession>A0ABX2A816</accession>
<gene>
    <name evidence="2" type="ORF">HDG69_003379</name>
</gene>
<dbReference type="EMBL" id="JABEZU010000004">
    <property type="protein sequence ID" value="NOV98784.1"/>
    <property type="molecule type" value="Genomic_DNA"/>
</dbReference>
<dbReference type="Proteomes" id="UP000757540">
    <property type="component" value="Unassembled WGS sequence"/>
</dbReference>
<keyword evidence="3" id="KW-1185">Reference proteome</keyword>
<reference evidence="2 3" key="1">
    <citation type="submission" date="2020-05" db="EMBL/GenBank/DDBJ databases">
        <title>Genomic Encyclopedia of Type Strains, Phase III (KMG-III): the genomes of soil and plant-associated and newly described type strains.</title>
        <authorList>
            <person name="Whitman W."/>
        </authorList>
    </citation>
    <scope>NUCLEOTIDE SEQUENCE [LARGE SCALE GENOMIC DNA]</scope>
    <source>
        <strain evidence="2 3">KCTC 19046</strain>
    </source>
</reference>
<dbReference type="Gene3D" id="1.10.10.10">
    <property type="entry name" value="Winged helix-like DNA-binding domain superfamily/Winged helix DNA-binding domain"/>
    <property type="match status" value="1"/>
</dbReference>
<dbReference type="InterPro" id="IPR036388">
    <property type="entry name" value="WH-like_DNA-bd_sf"/>
</dbReference>
<proteinExistence type="predicted"/>
<evidence type="ECO:0000313" key="2">
    <source>
        <dbReference type="EMBL" id="NOV98784.1"/>
    </source>
</evidence>
<sequence>MTHPRRDLDSLIHSPVRFSVLAALAHLESADFRFLADLVEVSDSSLSQSLTALADADLVEIRKEAAGRRTRTWVRITDHGSEAFSQHVRTLQEIADTGAIEQPSRTPLKGDAS</sequence>
<dbReference type="GO" id="GO:0003677">
    <property type="term" value="F:DNA binding"/>
    <property type="evidence" value="ECO:0007669"/>
    <property type="project" value="UniProtKB-KW"/>
</dbReference>
<organism evidence="2 3">
    <name type="scientific">Isoptericola halotolerans</name>
    <dbReference type="NCBI Taxonomy" id="300560"/>
    <lineage>
        <taxon>Bacteria</taxon>
        <taxon>Bacillati</taxon>
        <taxon>Actinomycetota</taxon>
        <taxon>Actinomycetes</taxon>
        <taxon>Micrococcales</taxon>
        <taxon>Promicromonosporaceae</taxon>
        <taxon>Isoptericola</taxon>
    </lineage>
</organism>
<dbReference type="PANTHER" id="PTHR37318:SF1">
    <property type="entry name" value="BSL7504 PROTEIN"/>
    <property type="match status" value="1"/>
</dbReference>
<dbReference type="PANTHER" id="PTHR37318">
    <property type="entry name" value="BSL7504 PROTEIN"/>
    <property type="match status" value="1"/>
</dbReference>
<feature type="domain" description="Winged helix DNA-binding" evidence="1">
    <location>
        <begin position="16"/>
        <end position="94"/>
    </location>
</feature>
<keyword evidence="2" id="KW-0238">DNA-binding</keyword>
<comment type="caution">
    <text evidence="2">The sequence shown here is derived from an EMBL/GenBank/DDBJ whole genome shotgun (WGS) entry which is preliminary data.</text>
</comment>